<proteinExistence type="predicted"/>
<evidence type="ECO:0000313" key="5">
    <source>
        <dbReference type="Proteomes" id="UP001648503"/>
    </source>
</evidence>
<keyword evidence="2" id="KW-1133">Transmembrane helix</keyword>
<dbReference type="PROSITE" id="PS51257">
    <property type="entry name" value="PROKAR_LIPOPROTEIN"/>
    <property type="match status" value="1"/>
</dbReference>
<reference evidence="4 5" key="1">
    <citation type="submission" date="2021-02" db="EMBL/GenBank/DDBJ databases">
        <title>Variation within the Batrachochytrium salamandrivorans European outbreak.</title>
        <authorList>
            <person name="Kelly M."/>
            <person name="Pasmans F."/>
            <person name="Shea T.P."/>
            <person name="Munoz J.F."/>
            <person name="Carranza S."/>
            <person name="Cuomo C.A."/>
            <person name="Martel A."/>
        </authorList>
    </citation>
    <scope>NUCLEOTIDE SEQUENCE [LARGE SCALE GENOMIC DNA]</scope>
    <source>
        <strain evidence="4 5">AMFP18/2</strain>
    </source>
</reference>
<feature type="signal peptide" evidence="3">
    <location>
        <begin position="1"/>
        <end position="20"/>
    </location>
</feature>
<keyword evidence="2" id="KW-0812">Transmembrane</keyword>
<feature type="region of interest" description="Disordered" evidence="1">
    <location>
        <begin position="266"/>
        <end position="302"/>
    </location>
</feature>
<dbReference type="Gene3D" id="1.20.120.1770">
    <property type="match status" value="1"/>
</dbReference>
<accession>A0ABQ8F2H3</accession>
<feature type="transmembrane region" description="Helical" evidence="2">
    <location>
        <begin position="44"/>
        <end position="64"/>
    </location>
</feature>
<evidence type="ECO:0000256" key="1">
    <source>
        <dbReference type="SAM" id="MobiDB-lite"/>
    </source>
</evidence>
<comment type="caution">
    <text evidence="4">The sequence shown here is derived from an EMBL/GenBank/DDBJ whole genome shotgun (WGS) entry which is preliminary data.</text>
</comment>
<keyword evidence="5" id="KW-1185">Reference proteome</keyword>
<gene>
    <name evidence="4" type="ORF">BASA50_008962</name>
</gene>
<evidence type="ECO:0000256" key="2">
    <source>
        <dbReference type="SAM" id="Phobius"/>
    </source>
</evidence>
<protein>
    <recommendedName>
        <fullName evidence="6">Cytochrome b561 domain-containing protein</fullName>
    </recommendedName>
</protein>
<feature type="region of interest" description="Disordered" evidence="1">
    <location>
        <begin position="321"/>
        <end position="342"/>
    </location>
</feature>
<dbReference type="Proteomes" id="UP001648503">
    <property type="component" value="Unassembled WGS sequence"/>
</dbReference>
<sequence>MHRIFGYAILLVIVCQVALGACVRHYYNPDLSRSPFRDRLHGKLGTAVILASVANSALGMMTAVQIGASRKASEPYAIATVWSTFLAGIFMWLECTYGQSQRYVDGNVFVAAGTVGAKRLFSMPASERRRSLQTASIEALSPKRKSLDGTEQVIADTADPVASVKNAILRPKLPLMISIRESDSQASPHILSPIDTHPMWWPKDAGSARLQSNVHLSCDTIRDVSQHSPSSDSDAAKTSPSSPSIGDTVAVLKAAKLKTTALTKYPERPNALRKGRDRIYSQRKSISAPMPKPQSLPGNLGKRSPIIASLFRRFTSIVSGGVQTPNSVVENESTMPSSKQGD</sequence>
<keyword evidence="3" id="KW-0732">Signal</keyword>
<feature type="transmembrane region" description="Helical" evidence="2">
    <location>
        <begin position="76"/>
        <end position="93"/>
    </location>
</feature>
<feature type="chain" id="PRO_5045081083" description="Cytochrome b561 domain-containing protein" evidence="3">
    <location>
        <begin position="21"/>
        <end position="342"/>
    </location>
</feature>
<dbReference type="EMBL" id="JAFCIX010000418">
    <property type="protein sequence ID" value="KAH6590962.1"/>
    <property type="molecule type" value="Genomic_DNA"/>
</dbReference>
<feature type="region of interest" description="Disordered" evidence="1">
    <location>
        <begin position="223"/>
        <end position="246"/>
    </location>
</feature>
<feature type="compositionally biased region" description="Polar residues" evidence="1">
    <location>
        <begin position="226"/>
        <end position="245"/>
    </location>
</feature>
<evidence type="ECO:0008006" key="6">
    <source>
        <dbReference type="Google" id="ProtNLM"/>
    </source>
</evidence>
<organism evidence="4 5">
    <name type="scientific">Batrachochytrium salamandrivorans</name>
    <dbReference type="NCBI Taxonomy" id="1357716"/>
    <lineage>
        <taxon>Eukaryota</taxon>
        <taxon>Fungi</taxon>
        <taxon>Fungi incertae sedis</taxon>
        <taxon>Chytridiomycota</taxon>
        <taxon>Chytridiomycota incertae sedis</taxon>
        <taxon>Chytridiomycetes</taxon>
        <taxon>Rhizophydiales</taxon>
        <taxon>Rhizophydiales incertae sedis</taxon>
        <taxon>Batrachochytrium</taxon>
    </lineage>
</organism>
<evidence type="ECO:0000313" key="4">
    <source>
        <dbReference type="EMBL" id="KAH6590962.1"/>
    </source>
</evidence>
<evidence type="ECO:0000256" key="3">
    <source>
        <dbReference type="SAM" id="SignalP"/>
    </source>
</evidence>
<name>A0ABQ8F2H3_9FUNG</name>
<keyword evidence="2" id="KW-0472">Membrane</keyword>